<protein>
    <submittedName>
        <fullName evidence="1">Uncharacterized protein</fullName>
    </submittedName>
</protein>
<evidence type="ECO:0000313" key="1">
    <source>
        <dbReference type="EMBL" id="MBX39766.1"/>
    </source>
</evidence>
<name>A0A2P2NBB3_RHIMU</name>
<accession>A0A2P2NBB3</accession>
<dbReference type="AlphaFoldDB" id="A0A2P2NBB3"/>
<dbReference type="EMBL" id="GGEC01059282">
    <property type="protein sequence ID" value="MBX39766.1"/>
    <property type="molecule type" value="Transcribed_RNA"/>
</dbReference>
<organism evidence="1">
    <name type="scientific">Rhizophora mucronata</name>
    <name type="common">Asiatic mangrove</name>
    <dbReference type="NCBI Taxonomy" id="61149"/>
    <lineage>
        <taxon>Eukaryota</taxon>
        <taxon>Viridiplantae</taxon>
        <taxon>Streptophyta</taxon>
        <taxon>Embryophyta</taxon>
        <taxon>Tracheophyta</taxon>
        <taxon>Spermatophyta</taxon>
        <taxon>Magnoliopsida</taxon>
        <taxon>eudicotyledons</taxon>
        <taxon>Gunneridae</taxon>
        <taxon>Pentapetalae</taxon>
        <taxon>rosids</taxon>
        <taxon>fabids</taxon>
        <taxon>Malpighiales</taxon>
        <taxon>Rhizophoraceae</taxon>
        <taxon>Rhizophora</taxon>
    </lineage>
</organism>
<reference evidence="1" key="1">
    <citation type="submission" date="2018-02" db="EMBL/GenBank/DDBJ databases">
        <title>Rhizophora mucronata_Transcriptome.</title>
        <authorList>
            <person name="Meera S.P."/>
            <person name="Sreeshan A."/>
            <person name="Augustine A."/>
        </authorList>
    </citation>
    <scope>NUCLEOTIDE SEQUENCE</scope>
    <source>
        <tissue evidence="1">Leaf</tissue>
    </source>
</reference>
<proteinExistence type="predicted"/>
<sequence length="50" mass="5256">MSLVFLVTGKPPKDFRPLNGATMLACAGEARLTAVKAGAEIMEEAMFSSP</sequence>